<evidence type="ECO:0000256" key="7">
    <source>
        <dbReference type="ARBA" id="ARBA00023002"/>
    </source>
</evidence>
<dbReference type="Pfam" id="PF13183">
    <property type="entry name" value="Fer4_8"/>
    <property type="match status" value="1"/>
</dbReference>
<keyword evidence="3" id="KW-0285">Flavoprotein</keyword>
<dbReference type="Gene3D" id="1.10.45.10">
    <property type="entry name" value="Vanillyl-alcohol Oxidase, Chain A, domain 4"/>
    <property type="match status" value="1"/>
</dbReference>
<dbReference type="InterPro" id="IPR016166">
    <property type="entry name" value="FAD-bd_PCMH"/>
</dbReference>
<organism evidence="14 15">
    <name type="scientific">Corynebacterium casei LMG S-19264</name>
    <dbReference type="NCBI Taxonomy" id="1285583"/>
    <lineage>
        <taxon>Bacteria</taxon>
        <taxon>Bacillati</taxon>
        <taxon>Actinomycetota</taxon>
        <taxon>Actinomycetes</taxon>
        <taxon>Mycobacteriales</taxon>
        <taxon>Corynebacteriaceae</taxon>
        <taxon>Corynebacterium</taxon>
    </lineage>
</organism>
<dbReference type="InterPro" id="IPR016167">
    <property type="entry name" value="FAD-bd_PCMH_sub1"/>
</dbReference>
<feature type="domain" description="4Fe-4S ferredoxin-type" evidence="12">
    <location>
        <begin position="557"/>
        <end position="588"/>
    </location>
</feature>
<keyword evidence="8" id="KW-0408">Iron</keyword>
<dbReference type="PANTHER" id="PTHR11748">
    <property type="entry name" value="D-LACTATE DEHYDROGENASE"/>
    <property type="match status" value="1"/>
</dbReference>
<dbReference type="SUPFAM" id="SSF56176">
    <property type="entry name" value="FAD-binding/transporter-associated domain-like"/>
    <property type="match status" value="1"/>
</dbReference>
<dbReference type="Gene3D" id="1.10.1060.10">
    <property type="entry name" value="Alpha-helical ferredoxin"/>
    <property type="match status" value="1"/>
</dbReference>
<evidence type="ECO:0000256" key="11">
    <source>
        <dbReference type="SAM" id="MobiDB-lite"/>
    </source>
</evidence>
<dbReference type="InterPro" id="IPR016169">
    <property type="entry name" value="FAD-bd_PCMH_sub2"/>
</dbReference>
<dbReference type="Gene3D" id="3.30.43.10">
    <property type="entry name" value="Uridine Diphospho-n-acetylenolpyruvylglucosamine Reductase, domain 2"/>
    <property type="match status" value="1"/>
</dbReference>
<dbReference type="InterPro" id="IPR016164">
    <property type="entry name" value="FAD-linked_Oxase-like_C"/>
</dbReference>
<feature type="region of interest" description="Disordered" evidence="11">
    <location>
        <begin position="1"/>
        <end position="27"/>
    </location>
</feature>
<evidence type="ECO:0000259" key="12">
    <source>
        <dbReference type="PROSITE" id="PS51379"/>
    </source>
</evidence>
<dbReference type="InterPro" id="IPR017896">
    <property type="entry name" value="4Fe4S_Fe-S-bd"/>
</dbReference>
<dbReference type="InterPro" id="IPR004113">
    <property type="entry name" value="FAD-bd_oxidored_4_C"/>
</dbReference>
<keyword evidence="4" id="KW-0479">Metal-binding</keyword>
<keyword evidence="5" id="KW-0274">FAD</keyword>
<feature type="compositionally biased region" description="Basic and acidic residues" evidence="11">
    <location>
        <begin position="12"/>
        <end position="23"/>
    </location>
</feature>
<evidence type="ECO:0000313" key="14">
    <source>
        <dbReference type="EMBL" id="AHI20314.1"/>
    </source>
</evidence>
<dbReference type="PROSITE" id="PS51387">
    <property type="entry name" value="FAD_PCMH"/>
    <property type="match status" value="1"/>
</dbReference>
<keyword evidence="9" id="KW-0411">Iron-sulfur</keyword>
<sequence length="963" mass="103366">MTTASPDASHSQPDHHDHHEHTHGTGVHSALESQVLESLRAVIADDDVRTRLIDRVAYASDASHYYNVPKAVIVATDITEVAHAFKVAADHDLSVTLRSGGTSLSGQASGDGLLVDVRRGFRNMSVQDNGRIIRVQPGMTVAQVNARLALYNRKLGPDPASESAATIGGVVNNNSSGMACGTEFNTYQTLRGLTLVLPSGTIIDTSADDADAKLYALEPKLAEKLLQLQRRVKDNPESVEIIQRHFAIKNTMGYGLNSFLDFEGPAKILEHLVVGSEGTLAFVAEAIFETIPVAKLATTTVAVFADLHGATSALPDLVGTGAATLELMDAASIKVGQSFDDAPQSILGFDVDKQAALLIEYHAQTADELAEREHIGQKLLGDLELFKPSAFSTQTADRNSAWQFRKGLYAKVAKARPSGTTALLEDVAVPVERLANTCAGLQELFDSNGYEEAVIFGHAKDGNIHFLLTDRFEGEDNLKRYNSFTDDMVDLILSAEGNLKAEHGTGRAMAPFVRRQYGDELYEVMQELKQAIDPRGILNPGVILDEDPTAHISNVKLNPTVEEEIDTCVECGYCEPVCPSKDLTLTPRQRIVVRRARAKAEGQGDYATVAELDKDYEYMGKQTCAVDSMCLRACPVGIDTGKFIKRLRREDSNTVEQSVWKTAAQGWSTVNLGASVALSGAHRLPTSLVKAVTDVGRKLVGTETLPQYQPELPSGGSRRSKLGSIVGDKTAEVQAVYVPACVNAMFGAQKGGIGVTESFIRLAERAGVALSVPEGIDSLCCGTPWTSKGMAKGHEVMQERVRTVLADSTQGGTLPVIVDASSCTEGFIAMLKDTGITVVDSIAFTAEHLVGNLQVTKQQDSVTIHPTCSAQHLGLMPAIEAVANAAAKDVDIPLSWGCCGYAGDRGMLHPELTASATAREASEVKGIDGEHHVSTNRTCELGMTRATGKPYRHVLEVLELATR</sequence>
<comment type="cofactor">
    <cofactor evidence="1">
        <name>FAD</name>
        <dbReference type="ChEBI" id="CHEBI:57692"/>
    </cofactor>
</comment>
<dbReference type="EC" id="1.1.2.4" evidence="10"/>
<keyword evidence="6" id="KW-0809">Transit peptide</keyword>
<accession>A0ABN4CD69</accession>
<dbReference type="PROSITE" id="PS00198">
    <property type="entry name" value="4FE4S_FER_1"/>
    <property type="match status" value="1"/>
</dbReference>
<comment type="similarity">
    <text evidence="2">Belongs to the FAD-binding oxidoreductase/transferase type 4 family.</text>
</comment>
<evidence type="ECO:0000256" key="6">
    <source>
        <dbReference type="ARBA" id="ARBA00022946"/>
    </source>
</evidence>
<evidence type="ECO:0000259" key="13">
    <source>
        <dbReference type="PROSITE" id="PS51387"/>
    </source>
</evidence>
<dbReference type="SUPFAM" id="SSF55103">
    <property type="entry name" value="FAD-linked oxidases, C-terminal domain"/>
    <property type="match status" value="1"/>
</dbReference>
<dbReference type="GeneID" id="82877885"/>
<dbReference type="Pfam" id="PF02913">
    <property type="entry name" value="FAD-oxidase_C"/>
    <property type="match status" value="1"/>
</dbReference>
<evidence type="ECO:0000256" key="4">
    <source>
        <dbReference type="ARBA" id="ARBA00022723"/>
    </source>
</evidence>
<protein>
    <recommendedName>
        <fullName evidence="10">D-lactate dehydrogenase (cytochrome)</fullName>
        <ecNumber evidence="10">1.1.2.4</ecNumber>
    </recommendedName>
</protein>
<proteinExistence type="inferred from homology"/>
<dbReference type="EMBL" id="CP004350">
    <property type="protein sequence ID" value="AHI20314.1"/>
    <property type="molecule type" value="Genomic_DNA"/>
</dbReference>
<keyword evidence="7" id="KW-0560">Oxidoreductase</keyword>
<dbReference type="Gene3D" id="3.30.465.10">
    <property type="match status" value="1"/>
</dbReference>
<evidence type="ECO:0000256" key="9">
    <source>
        <dbReference type="ARBA" id="ARBA00023014"/>
    </source>
</evidence>
<dbReference type="InterPro" id="IPR009051">
    <property type="entry name" value="Helical_ferredxn"/>
</dbReference>
<reference evidence="15" key="1">
    <citation type="submission" date="2013-02" db="EMBL/GenBank/DDBJ databases">
        <title>The complete genome sequence of Corynebacterium casei LMG S-19264 (=DSM 44701).</title>
        <authorList>
            <person name="Ruckert C."/>
            <person name="Albersmeier A."/>
            <person name="Kalinowski J."/>
        </authorList>
    </citation>
    <scope>NUCLEOTIDE SEQUENCE [LARGE SCALE GENOMIC DNA]</scope>
    <source>
        <strain evidence="15">LMG S-19264</strain>
    </source>
</reference>
<dbReference type="Pfam" id="PF01565">
    <property type="entry name" value="FAD_binding_4"/>
    <property type="match status" value="1"/>
</dbReference>
<feature type="compositionally biased region" description="Polar residues" evidence="11">
    <location>
        <begin position="1"/>
        <end position="11"/>
    </location>
</feature>
<dbReference type="InterPro" id="IPR017900">
    <property type="entry name" value="4Fe4S_Fe_S_CS"/>
</dbReference>
<evidence type="ECO:0000256" key="2">
    <source>
        <dbReference type="ARBA" id="ARBA00008000"/>
    </source>
</evidence>
<gene>
    <name evidence="14" type="ORF">CCASEI_08755</name>
</gene>
<evidence type="ECO:0000256" key="5">
    <source>
        <dbReference type="ARBA" id="ARBA00022827"/>
    </source>
</evidence>
<feature type="domain" description="FAD-binding PCMH-type" evidence="13">
    <location>
        <begin position="65"/>
        <end position="293"/>
    </location>
</feature>
<dbReference type="InterPro" id="IPR036318">
    <property type="entry name" value="FAD-bd_PCMH-like_sf"/>
</dbReference>
<dbReference type="PROSITE" id="PS51379">
    <property type="entry name" value="4FE4S_FER_2"/>
    <property type="match status" value="1"/>
</dbReference>
<keyword evidence="15" id="KW-1185">Reference proteome</keyword>
<name>A0ABN4CD69_9CORY</name>
<dbReference type="InterPro" id="IPR006094">
    <property type="entry name" value="Oxid_FAD_bind_N"/>
</dbReference>
<dbReference type="InterPro" id="IPR016171">
    <property type="entry name" value="Vanillyl_alc_oxidase_C-sub2"/>
</dbReference>
<dbReference type="InterPro" id="IPR004017">
    <property type="entry name" value="Cys_rich_dom"/>
</dbReference>
<dbReference type="RefSeq" id="WP_025387730.1">
    <property type="nucleotide sequence ID" value="NZ_CP004350.1"/>
</dbReference>
<dbReference type="SUPFAM" id="SSF46548">
    <property type="entry name" value="alpha-helical ferredoxin"/>
    <property type="match status" value="1"/>
</dbReference>
<dbReference type="Proteomes" id="UP000019226">
    <property type="component" value="Chromosome"/>
</dbReference>
<evidence type="ECO:0000256" key="10">
    <source>
        <dbReference type="ARBA" id="ARBA00038897"/>
    </source>
</evidence>
<dbReference type="Gene3D" id="3.30.70.2740">
    <property type="match status" value="1"/>
</dbReference>
<evidence type="ECO:0000256" key="1">
    <source>
        <dbReference type="ARBA" id="ARBA00001974"/>
    </source>
</evidence>
<dbReference type="Pfam" id="PF02754">
    <property type="entry name" value="CCG"/>
    <property type="match status" value="2"/>
</dbReference>
<evidence type="ECO:0000256" key="3">
    <source>
        <dbReference type="ARBA" id="ARBA00022630"/>
    </source>
</evidence>
<evidence type="ECO:0000256" key="8">
    <source>
        <dbReference type="ARBA" id="ARBA00023004"/>
    </source>
</evidence>
<evidence type="ECO:0000313" key="15">
    <source>
        <dbReference type="Proteomes" id="UP000019226"/>
    </source>
</evidence>
<dbReference type="PANTHER" id="PTHR11748:SF111">
    <property type="entry name" value="D-LACTATE DEHYDROGENASE, MITOCHONDRIAL-RELATED"/>
    <property type="match status" value="1"/>
</dbReference>